<organism evidence="6 7">
    <name type="scientific">Lentzea xinjiangensis</name>
    <dbReference type="NCBI Taxonomy" id="402600"/>
    <lineage>
        <taxon>Bacteria</taxon>
        <taxon>Bacillati</taxon>
        <taxon>Actinomycetota</taxon>
        <taxon>Actinomycetes</taxon>
        <taxon>Pseudonocardiales</taxon>
        <taxon>Pseudonocardiaceae</taxon>
        <taxon>Lentzea</taxon>
    </lineage>
</organism>
<dbReference type="InterPro" id="IPR037460">
    <property type="entry name" value="SEST-like"/>
</dbReference>
<keyword evidence="2" id="KW-1015">Disulfide bond</keyword>
<evidence type="ECO:0000313" key="6">
    <source>
        <dbReference type="EMBL" id="SEQ33099.1"/>
    </source>
</evidence>
<evidence type="ECO:0000256" key="4">
    <source>
        <dbReference type="SAM" id="SignalP"/>
    </source>
</evidence>
<dbReference type="CDD" id="cd01823">
    <property type="entry name" value="SEST_like"/>
    <property type="match status" value="1"/>
</dbReference>
<dbReference type="OrthoDB" id="5503950at2"/>
<feature type="compositionally biased region" description="Low complexity" evidence="3">
    <location>
        <begin position="38"/>
        <end position="49"/>
    </location>
</feature>
<feature type="chain" id="PRO_5011463343" evidence="4">
    <location>
        <begin position="27"/>
        <end position="1332"/>
    </location>
</feature>
<protein>
    <submittedName>
        <fullName evidence="6">GDSL-like Lipase/Acylhydrolase family protein</fullName>
    </submittedName>
</protein>
<evidence type="ECO:0000256" key="2">
    <source>
        <dbReference type="PIRSR" id="PIRSR637460-2"/>
    </source>
</evidence>
<keyword evidence="7" id="KW-1185">Reference proteome</keyword>
<feature type="signal peptide" evidence="4">
    <location>
        <begin position="1"/>
        <end position="26"/>
    </location>
</feature>
<dbReference type="Gene3D" id="3.40.50.1110">
    <property type="entry name" value="SGNH hydrolase"/>
    <property type="match status" value="1"/>
</dbReference>
<feature type="region of interest" description="Disordered" evidence="3">
    <location>
        <begin position="383"/>
        <end position="415"/>
    </location>
</feature>
<feature type="active site" description="Nucleophile" evidence="1">
    <location>
        <position position="1013"/>
    </location>
</feature>
<feature type="region of interest" description="Disordered" evidence="3">
    <location>
        <begin position="26"/>
        <end position="66"/>
    </location>
</feature>
<reference evidence="7" key="1">
    <citation type="submission" date="2016-10" db="EMBL/GenBank/DDBJ databases">
        <authorList>
            <person name="Varghese N."/>
            <person name="Submissions S."/>
        </authorList>
    </citation>
    <scope>NUCLEOTIDE SEQUENCE [LARGE SCALE GENOMIC DNA]</scope>
    <source>
        <strain evidence="7">CGMCC 4.3525</strain>
    </source>
</reference>
<sequence>MSWSRSSRLLGAALLSALLPVTAAHAAPDKNADPPGSPAEVASAEPAAVTPEKRTEVLGKGWQNSPDVAWTTTGDSDGLHVLVASAKEGYTWRTLTTLSEPGFDVDQWIGNTCVTSSGKRLVVVYAPRTFTNKPDLFERGGYTATVDLESGAVTKVPIQTTLAYYNPGCGAGESAILTQAGSESLGRTRLVELDAAKGSLGRRIEVPGQLTSAIPTKDGIVAADNGAVVTVDEKGARRVLSKASATPFHLKADGDGGVVFLDREGETSFVRRVGKVAKSAQQADTLARGPLTELSLAGTAAGKVVITGKTDEVKPLPAGVSKMDVPKDSEVSTTGQIAITSVLRAKAADPRIADPRGPRTVRIEAEVATTGKRTAFTVDPAGEISTSGRVTHPKLASTGDGELRAAGDPSSPLDPEQVCAIPRNDPKTQVYQPTPRQVEWAVNYAVTNGLHIQRAADWKQAGMPSAWKPQEMFPPIPLDGGGRVPSQVLLGILAQESNLWQAARFALPGETANPLIGNFYGVNIYNRDQGDDWDINWAKADCGYGVTQITDGMRLAGRTKPGETALPADKQRAVAVDFATNIAAGLQILQKKWNQTRQAGLFVNDGNPKWLENWFFAVWAYNSGFYTQNSGPWGLGWLNNPANPHYPPNRAPFLETSYADAAHPGDWSYPEKVMGWAGHPIESVVSPGKLVSGYAYTWWGGWDETRDAPIPGKPSAQQNRRNVKPPTYLFCEPSKNDCDRNAKVTPNQPDDPNTPEDESTIGEPAGPCTHRNEQGYYDLRCWWHYPATWKSDCAYECGNELIRFREPDVGYQPDGISYPPNCSRAGLPAEALIVDDVPTTVRPVTSEPRPCPVMWQSNGSFALNFASDAQGRYPSKIDYHQMGAGFGGHFTFAHTWKADPNLKVTGTWTLDRPLNGWARVLVHTPDHGAHTQQARYQINRGNGSFDKSRYISQGTEANKWVSLGVYQFNGTPQIRLDNQTLEGRGVEDIAWDAVAFQPLPAKPRHLVAVLGDSFSSGEGGGEYYRESDNNHGKSTWAACRRSPHAWGRKVVLPAGSDSLGKLADEFSTEAELGFVACSGARTGNVRGTITPGSWTTPTRYDWGEGQFREIGQIDSGAVDENTTLVLLTIGGNDEGMFAGAITECAMPPGCAWNSAEFIAKYKAKADRTRSAIESTLLALARKAPNAKVVLLSYPRLFNETPESICTWQLLGDVEGRNLNTLGDHLTQVQRDAVASVAGTAAGKNVYFAPVTDAFNSHRVCDDPPWINEAIFGPHGQGDYHEGDIPVEGSCLPRPEAPDLCLSRETFHPNQMGTTGYAQVLQQKLLQIGYQGS</sequence>
<name>A0A1H9F5E7_9PSEU</name>
<proteinExistence type="predicted"/>
<keyword evidence="4" id="KW-0732">Signal</keyword>
<feature type="region of interest" description="Disordered" evidence="3">
    <location>
        <begin position="731"/>
        <end position="767"/>
    </location>
</feature>
<dbReference type="SUPFAM" id="SSF52266">
    <property type="entry name" value="SGNH hydrolase"/>
    <property type="match status" value="1"/>
</dbReference>
<feature type="active site" evidence="1">
    <location>
        <position position="1280"/>
    </location>
</feature>
<evidence type="ECO:0000256" key="3">
    <source>
        <dbReference type="SAM" id="MobiDB-lite"/>
    </source>
</evidence>
<dbReference type="InterPro" id="IPR036514">
    <property type="entry name" value="SGNH_hydro_sf"/>
</dbReference>
<gene>
    <name evidence="6" type="ORF">SAMN05216188_102789</name>
</gene>
<dbReference type="PANTHER" id="PTHR37981:SF1">
    <property type="entry name" value="SGNH HYDROLASE-TYPE ESTERASE DOMAIN-CONTAINING PROTEIN"/>
    <property type="match status" value="1"/>
</dbReference>
<feature type="disulfide bond" evidence="2">
    <location>
        <begin position="1205"/>
        <end position="1260"/>
    </location>
</feature>
<evidence type="ECO:0000313" key="7">
    <source>
        <dbReference type="Proteomes" id="UP000199352"/>
    </source>
</evidence>
<dbReference type="GO" id="GO:0004806">
    <property type="term" value="F:triacylglycerol lipase activity"/>
    <property type="evidence" value="ECO:0007669"/>
    <property type="project" value="TreeGrafter"/>
</dbReference>
<dbReference type="STRING" id="402600.SAMN05216188_102789"/>
<keyword evidence="6" id="KW-0378">Hydrolase</keyword>
<dbReference type="InterPro" id="IPR033803">
    <property type="entry name" value="CBD-like_Golvesin-Xly"/>
</dbReference>
<feature type="domain" description="Golvesin/Xly CBD-like" evidence="5">
    <location>
        <begin position="905"/>
        <end position="995"/>
    </location>
</feature>
<accession>A0A1H9F5E7</accession>
<evidence type="ECO:0000256" key="1">
    <source>
        <dbReference type="PIRSR" id="PIRSR637460-1"/>
    </source>
</evidence>
<dbReference type="Proteomes" id="UP000199352">
    <property type="component" value="Unassembled WGS sequence"/>
</dbReference>
<feature type="disulfide bond" evidence="2">
    <location>
        <begin position="1039"/>
        <end position="1077"/>
    </location>
</feature>
<dbReference type="PANTHER" id="PTHR37981">
    <property type="entry name" value="LIPASE 2"/>
    <property type="match status" value="1"/>
</dbReference>
<dbReference type="GO" id="GO:0019433">
    <property type="term" value="P:triglyceride catabolic process"/>
    <property type="evidence" value="ECO:0007669"/>
    <property type="project" value="TreeGrafter"/>
</dbReference>
<dbReference type="EMBL" id="FOFR01000002">
    <property type="protein sequence ID" value="SEQ33099.1"/>
    <property type="molecule type" value="Genomic_DNA"/>
</dbReference>
<evidence type="ECO:0000259" key="5">
    <source>
        <dbReference type="Pfam" id="PF25275"/>
    </source>
</evidence>
<dbReference type="Pfam" id="PF25275">
    <property type="entry name" value="Golvesin_C"/>
    <property type="match status" value="1"/>
</dbReference>